<dbReference type="InterPro" id="IPR001919">
    <property type="entry name" value="CBD2"/>
</dbReference>
<dbReference type="InterPro" id="IPR050713">
    <property type="entry name" value="RTP_Phos/Ushers"/>
</dbReference>
<dbReference type="EMBL" id="BSDI01000017">
    <property type="protein sequence ID" value="GLH98666.1"/>
    <property type="molecule type" value="Genomic_DNA"/>
</dbReference>
<name>A0ABQ5QVR4_9ACTN</name>
<organism evidence="8 9">
    <name type="scientific">Phytohabitans aurantiacus</name>
    <dbReference type="NCBI Taxonomy" id="3016789"/>
    <lineage>
        <taxon>Bacteria</taxon>
        <taxon>Bacillati</taxon>
        <taxon>Actinomycetota</taxon>
        <taxon>Actinomycetes</taxon>
        <taxon>Micromonosporales</taxon>
        <taxon>Micromonosporaceae</taxon>
    </lineage>
</organism>
<keyword evidence="2" id="KW-0378">Hydrolase</keyword>
<feature type="compositionally biased region" description="Polar residues" evidence="4">
    <location>
        <begin position="307"/>
        <end position="320"/>
    </location>
</feature>
<evidence type="ECO:0000256" key="1">
    <source>
        <dbReference type="ARBA" id="ARBA00023277"/>
    </source>
</evidence>
<evidence type="ECO:0000256" key="4">
    <source>
        <dbReference type="SAM" id="MobiDB-lite"/>
    </source>
</evidence>
<dbReference type="PROSITE" id="PS51173">
    <property type="entry name" value="CBM2"/>
    <property type="match status" value="1"/>
</dbReference>
<accession>A0ABQ5QVR4</accession>
<evidence type="ECO:0008006" key="10">
    <source>
        <dbReference type="Google" id="ProtNLM"/>
    </source>
</evidence>
<dbReference type="SUPFAM" id="SSF49265">
    <property type="entry name" value="Fibronectin type III"/>
    <property type="match status" value="2"/>
</dbReference>
<dbReference type="InterPro" id="IPR008965">
    <property type="entry name" value="CBM2/CBM3_carb-bd_dom_sf"/>
</dbReference>
<dbReference type="InterPro" id="IPR012291">
    <property type="entry name" value="CBM2_carb-bd_dom_sf"/>
</dbReference>
<evidence type="ECO:0000256" key="5">
    <source>
        <dbReference type="SAM" id="SignalP"/>
    </source>
</evidence>
<dbReference type="SUPFAM" id="SSF49384">
    <property type="entry name" value="Carbohydrate-binding domain"/>
    <property type="match status" value="1"/>
</dbReference>
<dbReference type="Pfam" id="PF00553">
    <property type="entry name" value="CBM_2"/>
    <property type="match status" value="1"/>
</dbReference>
<evidence type="ECO:0000259" key="7">
    <source>
        <dbReference type="PROSITE" id="PS51173"/>
    </source>
</evidence>
<evidence type="ECO:0000256" key="2">
    <source>
        <dbReference type="ARBA" id="ARBA00023295"/>
    </source>
</evidence>
<proteinExistence type="predicted"/>
<evidence type="ECO:0000313" key="9">
    <source>
        <dbReference type="Proteomes" id="UP001144280"/>
    </source>
</evidence>
<evidence type="ECO:0000313" key="8">
    <source>
        <dbReference type="EMBL" id="GLH98666.1"/>
    </source>
</evidence>
<keyword evidence="1" id="KW-0119">Carbohydrate metabolism</keyword>
<feature type="domain" description="CBM2" evidence="7">
    <location>
        <begin position="214"/>
        <end position="322"/>
    </location>
</feature>
<dbReference type="SMART" id="SM00637">
    <property type="entry name" value="CBD_II"/>
    <property type="match status" value="1"/>
</dbReference>
<keyword evidence="9" id="KW-1185">Reference proteome</keyword>
<dbReference type="InterPro" id="IPR003961">
    <property type="entry name" value="FN3_dom"/>
</dbReference>
<feature type="domain" description="Fibronectin type-III" evidence="6">
    <location>
        <begin position="126"/>
        <end position="217"/>
    </location>
</feature>
<dbReference type="PANTHER" id="PTHR46957">
    <property type="entry name" value="CYTOKINE RECEPTOR"/>
    <property type="match status" value="1"/>
</dbReference>
<dbReference type="SMART" id="SM00060">
    <property type="entry name" value="FN3"/>
    <property type="match status" value="2"/>
</dbReference>
<keyword evidence="5" id="KW-0732">Signal</keyword>
<keyword evidence="2" id="KW-0326">Glycosidase</keyword>
<dbReference type="Gene3D" id="2.60.40.290">
    <property type="match status" value="1"/>
</dbReference>
<dbReference type="Proteomes" id="UP001144280">
    <property type="component" value="Unassembled WGS sequence"/>
</dbReference>
<feature type="chain" id="PRO_5045670047" description="Fibronectin type III domain-containing protein" evidence="5">
    <location>
        <begin position="21"/>
        <end position="326"/>
    </location>
</feature>
<dbReference type="InterPro" id="IPR013783">
    <property type="entry name" value="Ig-like_fold"/>
</dbReference>
<sequence>MAILGTAVSCALVVAAPAHAATPLPTPGTPVATAVTTTSVSFSWTPSAGPVADYTIQTIDMVGRPWRVLATTSGTAYTHANLNPDSVYEYRVIANPVAGSDHTASNPTPLLWVRTRPLPDSVAPTTPGVPRAFPVSTTWATLTFGFSTDNNRVDAYWAQRQVDGVWTDWSTNNITTVYLRDLTPGTTYTVAVVAVDANGNRSPRSDPLTFTARALEPAPTCRVQLQTFGQQYQIGVTIENMTEATIVENWTVTFTFPAGQTIMYSFSATVTRDGTVGTATPRSYIARIGPGGTGSFGFLANNTTGSPSPSGFTLNTSTGTHPCPIT</sequence>
<feature type="region of interest" description="Disordered" evidence="4">
    <location>
        <begin position="307"/>
        <end position="326"/>
    </location>
</feature>
<evidence type="ECO:0000256" key="3">
    <source>
        <dbReference type="ARBA" id="ARBA00023326"/>
    </source>
</evidence>
<dbReference type="PANTHER" id="PTHR46957:SF3">
    <property type="entry name" value="CYTOKINE RECEPTOR"/>
    <property type="match status" value="1"/>
</dbReference>
<dbReference type="Gene3D" id="2.60.40.10">
    <property type="entry name" value="Immunoglobulins"/>
    <property type="match status" value="2"/>
</dbReference>
<evidence type="ECO:0000259" key="6">
    <source>
        <dbReference type="PROSITE" id="PS50853"/>
    </source>
</evidence>
<dbReference type="InterPro" id="IPR036116">
    <property type="entry name" value="FN3_sf"/>
</dbReference>
<dbReference type="CDD" id="cd00063">
    <property type="entry name" value="FN3"/>
    <property type="match status" value="2"/>
</dbReference>
<protein>
    <recommendedName>
        <fullName evidence="10">Fibronectin type III domain-containing protein</fullName>
    </recommendedName>
</protein>
<reference evidence="8" key="1">
    <citation type="submission" date="2022-12" db="EMBL/GenBank/DDBJ databases">
        <title>New Phytohabitans aurantiacus sp. RD004123 nov., an actinomycete isolated from soil.</title>
        <authorList>
            <person name="Triningsih D.W."/>
            <person name="Harunari E."/>
            <person name="Igarashi Y."/>
        </authorList>
    </citation>
    <scope>NUCLEOTIDE SEQUENCE</scope>
    <source>
        <strain evidence="8">RD004123</strain>
    </source>
</reference>
<comment type="caution">
    <text evidence="8">The sequence shown here is derived from an EMBL/GenBank/DDBJ whole genome shotgun (WGS) entry which is preliminary data.</text>
</comment>
<keyword evidence="3" id="KW-0624">Polysaccharide degradation</keyword>
<dbReference type="PROSITE" id="PS50853">
    <property type="entry name" value="FN3"/>
    <property type="match status" value="2"/>
</dbReference>
<feature type="domain" description="Fibronectin type-III" evidence="6">
    <location>
        <begin position="26"/>
        <end position="118"/>
    </location>
</feature>
<dbReference type="Pfam" id="PF00041">
    <property type="entry name" value="fn3"/>
    <property type="match status" value="2"/>
</dbReference>
<feature type="signal peptide" evidence="5">
    <location>
        <begin position="1"/>
        <end position="20"/>
    </location>
</feature>
<gene>
    <name evidence="8" type="ORF">Pa4123_39410</name>
</gene>